<feature type="region of interest" description="Disordered" evidence="1">
    <location>
        <begin position="59"/>
        <end position="178"/>
    </location>
</feature>
<comment type="caution">
    <text evidence="2">The sequence shown here is derived from an EMBL/GenBank/DDBJ whole genome shotgun (WGS) entry which is preliminary data.</text>
</comment>
<protein>
    <submittedName>
        <fullName evidence="2">Uncharacterized protein</fullName>
    </submittedName>
</protein>
<proteinExistence type="predicted"/>
<accession>A0ABP7K1B1</accession>
<sequence length="178" mass="18997">MRPGARREGVVRAEPVLRDRGAPGRRVVRAVAAGGVAATAAVFVRLRNPELRPERHRFFRGDAEGAGAEAPVDRGAAADAGRTPRRRSTGTRVTKNVQPRDHRAASADTSNSALSTPPIRMKRLPDGLSVAPAADRRPTTAGRCPPPRTAETETAPTIDSDRGISRSGATARLTRRYP</sequence>
<keyword evidence="3" id="KW-1185">Reference proteome</keyword>
<evidence type="ECO:0000313" key="2">
    <source>
        <dbReference type="EMBL" id="GAA3862311.1"/>
    </source>
</evidence>
<evidence type="ECO:0000256" key="1">
    <source>
        <dbReference type="SAM" id="MobiDB-lite"/>
    </source>
</evidence>
<name>A0ABP7K1B1_9ACTN</name>
<dbReference type="EMBL" id="BAAAZA010000006">
    <property type="protein sequence ID" value="GAA3862311.1"/>
    <property type="molecule type" value="Genomic_DNA"/>
</dbReference>
<dbReference type="Proteomes" id="UP001501563">
    <property type="component" value="Unassembled WGS sequence"/>
</dbReference>
<gene>
    <name evidence="2" type="ORF">GCM10022207_27570</name>
</gene>
<evidence type="ECO:0000313" key="3">
    <source>
        <dbReference type="Proteomes" id="UP001501563"/>
    </source>
</evidence>
<reference evidence="3" key="1">
    <citation type="journal article" date="2019" name="Int. J. Syst. Evol. Microbiol.">
        <title>The Global Catalogue of Microorganisms (GCM) 10K type strain sequencing project: providing services to taxonomists for standard genome sequencing and annotation.</title>
        <authorList>
            <consortium name="The Broad Institute Genomics Platform"/>
            <consortium name="The Broad Institute Genome Sequencing Center for Infectious Disease"/>
            <person name="Wu L."/>
            <person name="Ma J."/>
        </authorList>
    </citation>
    <scope>NUCLEOTIDE SEQUENCE [LARGE SCALE GENOMIC DNA]</scope>
    <source>
        <strain evidence="3">JCM 16578</strain>
    </source>
</reference>
<organism evidence="2 3">
    <name type="scientific">Streptomyces lannensis</name>
    <dbReference type="NCBI Taxonomy" id="766498"/>
    <lineage>
        <taxon>Bacteria</taxon>
        <taxon>Bacillati</taxon>
        <taxon>Actinomycetota</taxon>
        <taxon>Actinomycetes</taxon>
        <taxon>Kitasatosporales</taxon>
        <taxon>Streptomycetaceae</taxon>
        <taxon>Streptomyces</taxon>
    </lineage>
</organism>